<keyword evidence="1" id="KW-0597">Phosphoprotein</keyword>
<dbReference type="Pfam" id="PF00072">
    <property type="entry name" value="Response_reg"/>
    <property type="match status" value="1"/>
</dbReference>
<feature type="modified residue" description="4-aspartylphosphate" evidence="1">
    <location>
        <position position="55"/>
    </location>
</feature>
<gene>
    <name evidence="4" type="ORF">HNR65_000626</name>
</gene>
<proteinExistence type="predicted"/>
<accession>A0A7W0C6Z4</accession>
<name>A0A7W0C6Z4_9BACT</name>
<evidence type="ECO:0000256" key="1">
    <source>
        <dbReference type="PROSITE-ProRule" id="PRU00169"/>
    </source>
</evidence>
<evidence type="ECO:0000313" key="4">
    <source>
        <dbReference type="EMBL" id="MBA2880319.1"/>
    </source>
</evidence>
<dbReference type="AlphaFoldDB" id="A0A7W0C6Z4"/>
<keyword evidence="5" id="KW-1185">Reference proteome</keyword>
<dbReference type="GO" id="GO:0000160">
    <property type="term" value="P:phosphorelay signal transduction system"/>
    <property type="evidence" value="ECO:0007669"/>
    <property type="project" value="InterPro"/>
</dbReference>
<dbReference type="RefSeq" id="WP_232364620.1">
    <property type="nucleotide sequence ID" value="NZ_JACDUS010000001.1"/>
</dbReference>
<protein>
    <submittedName>
        <fullName evidence="4">CheY-like chemotaxis protein</fullName>
    </submittedName>
</protein>
<organism evidence="4 5">
    <name type="scientific">Desulfosalsimonas propionicica</name>
    <dbReference type="NCBI Taxonomy" id="332175"/>
    <lineage>
        <taxon>Bacteria</taxon>
        <taxon>Pseudomonadati</taxon>
        <taxon>Thermodesulfobacteriota</taxon>
        <taxon>Desulfobacteria</taxon>
        <taxon>Desulfobacterales</taxon>
        <taxon>Desulfosalsimonadaceae</taxon>
        <taxon>Desulfosalsimonas</taxon>
    </lineage>
</organism>
<evidence type="ECO:0000259" key="3">
    <source>
        <dbReference type="PROSITE" id="PS50110"/>
    </source>
</evidence>
<reference evidence="4 5" key="1">
    <citation type="submission" date="2020-07" db="EMBL/GenBank/DDBJ databases">
        <title>Genomic Encyclopedia of Type Strains, Phase IV (KMG-IV): sequencing the most valuable type-strain genomes for metagenomic binning, comparative biology and taxonomic classification.</title>
        <authorList>
            <person name="Goeker M."/>
        </authorList>
    </citation>
    <scope>NUCLEOTIDE SEQUENCE [LARGE SCALE GENOMIC DNA]</scope>
    <source>
        <strain evidence="4 5">DSM 17721</strain>
    </source>
</reference>
<feature type="domain" description="Response regulatory" evidence="3">
    <location>
        <begin position="5"/>
        <end position="118"/>
    </location>
</feature>
<dbReference type="SMART" id="SM00448">
    <property type="entry name" value="REC"/>
    <property type="match status" value="1"/>
</dbReference>
<dbReference type="EMBL" id="JACDUS010000001">
    <property type="protein sequence ID" value="MBA2880319.1"/>
    <property type="molecule type" value="Genomic_DNA"/>
</dbReference>
<dbReference type="Proteomes" id="UP000525298">
    <property type="component" value="Unassembled WGS sequence"/>
</dbReference>
<dbReference type="InterPro" id="IPR001789">
    <property type="entry name" value="Sig_transdc_resp-reg_receiver"/>
</dbReference>
<dbReference type="SUPFAM" id="SSF52172">
    <property type="entry name" value="CheY-like"/>
    <property type="match status" value="1"/>
</dbReference>
<dbReference type="Gene3D" id="3.40.50.2300">
    <property type="match status" value="1"/>
</dbReference>
<dbReference type="InterPro" id="IPR011006">
    <property type="entry name" value="CheY-like_superfamily"/>
</dbReference>
<sequence>MPNPLILIADANAHIRFFLKREFTAAGFDVVAASVHTEVQHLLQAEQKPDLIVLDPNLPFIDWDLAIAHIRGKAPRIPVILYTPYAEDVGNQELSGPDAIVEKAPDTALLIQTARNLLERSNPWANAPGDPRIRQNPVSGGTIE</sequence>
<evidence type="ECO:0000313" key="5">
    <source>
        <dbReference type="Proteomes" id="UP000525298"/>
    </source>
</evidence>
<feature type="region of interest" description="Disordered" evidence="2">
    <location>
        <begin position="121"/>
        <end position="144"/>
    </location>
</feature>
<evidence type="ECO:0000256" key="2">
    <source>
        <dbReference type="SAM" id="MobiDB-lite"/>
    </source>
</evidence>
<dbReference type="PROSITE" id="PS50110">
    <property type="entry name" value="RESPONSE_REGULATORY"/>
    <property type="match status" value="1"/>
</dbReference>
<comment type="caution">
    <text evidence="4">The sequence shown here is derived from an EMBL/GenBank/DDBJ whole genome shotgun (WGS) entry which is preliminary data.</text>
</comment>